<evidence type="ECO:0000259" key="4">
    <source>
        <dbReference type="PROSITE" id="PS51232"/>
    </source>
</evidence>
<dbReference type="InterPro" id="IPR011989">
    <property type="entry name" value="ARM-like"/>
</dbReference>
<dbReference type="GeneID" id="100375412"/>
<feature type="compositionally biased region" description="Polar residues" evidence="3">
    <location>
        <begin position="870"/>
        <end position="883"/>
    </location>
</feature>
<dbReference type="InterPro" id="IPR010473">
    <property type="entry name" value="GTPase-bd"/>
</dbReference>
<feature type="domain" description="GBD/FH3" evidence="4">
    <location>
        <begin position="1"/>
        <end position="386"/>
    </location>
</feature>
<feature type="coiled-coil region" evidence="2">
    <location>
        <begin position="518"/>
        <end position="545"/>
    </location>
</feature>
<proteinExistence type="inferred from homology"/>
<feature type="compositionally biased region" description="Pro residues" evidence="3">
    <location>
        <begin position="433"/>
        <end position="454"/>
    </location>
</feature>
<sequence>MGKAAPAPSNSADFYVEQLKRHMHPKLHATKKITKKQVQGLTPVQKILKSLSDDLSNFDTQFLVDFISEPNNGMEVLIDFLHDIQLYHNEGIPFAASHGTRKSSATTIPKRYSDTISRQPKDSLNTLMCIIDIVETNEEALRLVLASKKSMETFLLCLMSNSMKLRIGIVNLLRILCTNKDGHDYVMNMMTYMKLKMGETTRFKLLISLIHADPPNRNYQLACLRLLNELLNSTDIVNERVYLQYELIELAKFDPYKVQESLQGEYDEDISQELERWHTKFINIESLHEDYTELDNRNKLLRTEIDIQKREIQKLEMENANNKQKYIEAKAENEEHRIKIAMLQDKLGTTVSKDVDENFYDETQVAVIHTLDQAIEDGNNITETESIASTRTDDIYDDVENRYTETPVEGGVDDPDVAPLRKPSVKLSKRHAPPVPPPLPGIGNLPPAPPPPPSAQGLNNEKRKQPINANVPLPMFNWVPMTTAGNTIFKGIDEENIYEEFDFSDFEANFHTKRRQSVAEQNAVLSKLERARKRIESQVTVIESNRAKNLIITRRRIKLNDREIKSHITNCDISGVPGEIAELLLNFVPSREELRGLAKNADRYEEMGEAEKFMFKMARIDRYESRLRLMVFMGIYDDLISTVRPIMDTKSTDRQHTLLNYIATTTRNCYPAVALWYEDLEVVKDAVSVSLESISTDVHGLRKGLELTRFERDKQEDNPVISISFLPVYCMHILKCRFLKYFSACLNNDVCVKSLTDCHAFYTKASEKVFEVSKLYTKMEESYRNACALFGENSKTIQPSDFFTYFSIFMDNYKKAIEDIKNTPFNPSLKPVTMRVRRSLTTLAEVQSEHTSGYVNASWDTPEAPRPNPTLLSTHLQSHQGTPGHSADDTSTVEDDGDSGFHTFHSENTSPQPQNRNISKQNPSRVVSGFYSDLTEDSVSVMATPPKTAHAGLKPKPHPVYARYIDTVPTAPPPLPERNNARFTSTSSENKSTSF</sequence>
<evidence type="ECO:0000256" key="2">
    <source>
        <dbReference type="SAM" id="Coils"/>
    </source>
</evidence>
<dbReference type="SUPFAM" id="SSF48371">
    <property type="entry name" value="ARM repeat"/>
    <property type="match status" value="1"/>
</dbReference>
<feature type="coiled-coil region" evidence="2">
    <location>
        <begin position="284"/>
        <end position="346"/>
    </location>
</feature>
<dbReference type="InterPro" id="IPR016024">
    <property type="entry name" value="ARM-type_fold"/>
</dbReference>
<name>A0ABM0M0E5_SACKO</name>
<reference evidence="7" key="1">
    <citation type="submission" date="2025-08" db="UniProtKB">
        <authorList>
            <consortium name="RefSeq"/>
        </authorList>
    </citation>
    <scope>IDENTIFICATION</scope>
    <source>
        <tissue evidence="7">Testes</tissue>
    </source>
</reference>
<feature type="region of interest" description="Disordered" evidence="3">
    <location>
        <begin position="425"/>
        <end position="460"/>
    </location>
</feature>
<evidence type="ECO:0000313" key="7">
    <source>
        <dbReference type="RefSeq" id="XP_006813486.1"/>
    </source>
</evidence>
<dbReference type="InterPro" id="IPR042201">
    <property type="entry name" value="FH2_Formin_sf"/>
</dbReference>
<evidence type="ECO:0000256" key="3">
    <source>
        <dbReference type="SAM" id="MobiDB-lite"/>
    </source>
</evidence>
<evidence type="ECO:0000313" key="6">
    <source>
        <dbReference type="Proteomes" id="UP000694865"/>
    </source>
</evidence>
<organism evidence="6 7">
    <name type="scientific">Saccoglossus kowalevskii</name>
    <name type="common">Acorn worm</name>
    <dbReference type="NCBI Taxonomy" id="10224"/>
    <lineage>
        <taxon>Eukaryota</taxon>
        <taxon>Metazoa</taxon>
        <taxon>Hemichordata</taxon>
        <taxon>Enteropneusta</taxon>
        <taxon>Harrimaniidae</taxon>
        <taxon>Saccoglossus</taxon>
    </lineage>
</organism>
<feature type="compositionally biased region" description="Polar residues" evidence="3">
    <location>
        <begin position="906"/>
        <end position="924"/>
    </location>
</feature>
<protein>
    <submittedName>
        <fullName evidence="7">Formin-like protein 2-like</fullName>
    </submittedName>
</protein>
<dbReference type="PROSITE" id="PS51444">
    <property type="entry name" value="FH2"/>
    <property type="match status" value="1"/>
</dbReference>
<keyword evidence="2" id="KW-0175">Coiled coil</keyword>
<evidence type="ECO:0000259" key="5">
    <source>
        <dbReference type="PROSITE" id="PS51444"/>
    </source>
</evidence>
<feature type="region of interest" description="Disordered" evidence="3">
    <location>
        <begin position="851"/>
        <end position="924"/>
    </location>
</feature>
<dbReference type="PANTHER" id="PTHR45857">
    <property type="entry name" value="FORMIN-LIKE PROTEIN"/>
    <property type="match status" value="1"/>
</dbReference>
<dbReference type="SMART" id="SM00498">
    <property type="entry name" value="FH2"/>
    <property type="match status" value="1"/>
</dbReference>
<dbReference type="Gene3D" id="1.25.10.10">
    <property type="entry name" value="Leucine-rich Repeat Variant"/>
    <property type="match status" value="1"/>
</dbReference>
<dbReference type="Gene3D" id="1.20.58.2220">
    <property type="entry name" value="Formin, FH2 domain"/>
    <property type="match status" value="2"/>
</dbReference>
<keyword evidence="6" id="KW-1185">Reference proteome</keyword>
<feature type="region of interest" description="Disordered" evidence="3">
    <location>
        <begin position="966"/>
        <end position="995"/>
    </location>
</feature>
<dbReference type="InterPro" id="IPR015425">
    <property type="entry name" value="FH2_Formin"/>
</dbReference>
<dbReference type="PANTHER" id="PTHR45857:SF4">
    <property type="entry name" value="FORMIN-LIKE PROTEIN"/>
    <property type="match status" value="1"/>
</dbReference>
<dbReference type="SMART" id="SM01139">
    <property type="entry name" value="Drf_FH3"/>
    <property type="match status" value="1"/>
</dbReference>
<comment type="similarity">
    <text evidence="1">Belongs to the formin homology family.</text>
</comment>
<dbReference type="InterPro" id="IPR043592">
    <property type="entry name" value="FMNL_animal"/>
</dbReference>
<dbReference type="SMART" id="SM01140">
    <property type="entry name" value="Drf_GBD"/>
    <property type="match status" value="1"/>
</dbReference>
<dbReference type="Proteomes" id="UP000694865">
    <property type="component" value="Unplaced"/>
</dbReference>
<accession>A0ABM0M0E5</accession>
<feature type="domain" description="FH2" evidence="5">
    <location>
        <begin position="463"/>
        <end position="839"/>
    </location>
</feature>
<dbReference type="InterPro" id="IPR014768">
    <property type="entry name" value="GBD/FH3_dom"/>
</dbReference>
<feature type="compositionally biased region" description="Polar residues" evidence="3">
    <location>
        <begin position="981"/>
        <end position="995"/>
    </location>
</feature>
<dbReference type="Pfam" id="PF02181">
    <property type="entry name" value="FH2"/>
    <property type="match status" value="1"/>
</dbReference>
<dbReference type="SUPFAM" id="SSF101447">
    <property type="entry name" value="Formin homology 2 domain (FH2 domain)"/>
    <property type="match status" value="1"/>
</dbReference>
<evidence type="ECO:0000256" key="1">
    <source>
        <dbReference type="ARBA" id="ARBA00023449"/>
    </source>
</evidence>
<dbReference type="RefSeq" id="XP_006813486.1">
    <property type="nucleotide sequence ID" value="XM_006813423.1"/>
</dbReference>
<dbReference type="PROSITE" id="PS51232">
    <property type="entry name" value="GBD_FH3"/>
    <property type="match status" value="1"/>
</dbReference>
<dbReference type="InterPro" id="IPR010472">
    <property type="entry name" value="FH3_dom"/>
</dbReference>
<gene>
    <name evidence="7" type="primary">LOC100375412</name>
</gene>